<evidence type="ECO:0000256" key="1">
    <source>
        <dbReference type="SAM" id="SignalP"/>
    </source>
</evidence>
<sequence>MKLTKINTKATLLIAALGLAGGIGVAAAATTAQAPAAAPAAISPQQQKALNDRYQAIADLQRQILAKRAAIDAQVYSDNPNQAEIQAASRDLGALSAQLYTEQASLRSQYSQTDGQYYGCPGYGGGYGGGYGMMGGGRGGRGGYGGYGMMGGGRGGYGGYGMMGGY</sequence>
<proteinExistence type="predicted"/>
<name>A0ABY2SLI8_9HYPH</name>
<dbReference type="EMBL" id="SZPQ01000011">
    <property type="protein sequence ID" value="TKI06607.1"/>
    <property type="molecule type" value="Genomic_DNA"/>
</dbReference>
<reference evidence="2 3" key="1">
    <citation type="submission" date="2019-04" db="EMBL/GenBank/DDBJ databases">
        <authorList>
            <person name="Li M."/>
            <person name="Gao C."/>
        </authorList>
    </citation>
    <scope>NUCLEOTIDE SEQUENCE [LARGE SCALE GENOMIC DNA]</scope>
    <source>
        <strain evidence="2 3">BGMRC 2031</strain>
    </source>
</reference>
<protein>
    <recommendedName>
        <fullName evidence="4">Zinc resistance-associated protein</fullName>
    </recommendedName>
</protein>
<keyword evidence="3" id="KW-1185">Reference proteome</keyword>
<dbReference type="Proteomes" id="UP000305202">
    <property type="component" value="Unassembled WGS sequence"/>
</dbReference>
<evidence type="ECO:0000313" key="2">
    <source>
        <dbReference type="EMBL" id="TKI06607.1"/>
    </source>
</evidence>
<feature type="signal peptide" evidence="1">
    <location>
        <begin position="1"/>
        <end position="28"/>
    </location>
</feature>
<keyword evidence="1" id="KW-0732">Signal</keyword>
<dbReference type="RefSeq" id="WP_136990047.1">
    <property type="nucleotide sequence ID" value="NZ_SZPQ01000011.1"/>
</dbReference>
<evidence type="ECO:0000313" key="3">
    <source>
        <dbReference type="Proteomes" id="UP000305202"/>
    </source>
</evidence>
<accession>A0ABY2SLI8</accession>
<feature type="chain" id="PRO_5046839361" description="Zinc resistance-associated protein" evidence="1">
    <location>
        <begin position="29"/>
        <end position="166"/>
    </location>
</feature>
<gene>
    <name evidence="2" type="ORF">FCN80_10200</name>
</gene>
<comment type="caution">
    <text evidence="2">The sequence shown here is derived from an EMBL/GenBank/DDBJ whole genome shotgun (WGS) entry which is preliminary data.</text>
</comment>
<evidence type="ECO:0008006" key="4">
    <source>
        <dbReference type="Google" id="ProtNLM"/>
    </source>
</evidence>
<organism evidence="2 3">
    <name type="scientific">Martelella alba</name>
    <dbReference type="NCBI Taxonomy" id="2590451"/>
    <lineage>
        <taxon>Bacteria</taxon>
        <taxon>Pseudomonadati</taxon>
        <taxon>Pseudomonadota</taxon>
        <taxon>Alphaproteobacteria</taxon>
        <taxon>Hyphomicrobiales</taxon>
        <taxon>Aurantimonadaceae</taxon>
        <taxon>Martelella</taxon>
    </lineage>
</organism>
<dbReference type="Gene3D" id="1.20.120.1490">
    <property type="match status" value="1"/>
</dbReference>